<evidence type="ECO:0000256" key="1">
    <source>
        <dbReference type="ARBA" id="ARBA00006844"/>
    </source>
</evidence>
<keyword evidence="2" id="KW-0009">Actin-binding</keyword>
<protein>
    <submittedName>
        <fullName evidence="4">Cofilin/actin-depolymerizing factor like protein</fullName>
    </submittedName>
</protein>
<keyword evidence="5" id="KW-1185">Reference proteome</keyword>
<dbReference type="GO" id="GO:0030042">
    <property type="term" value="P:actin filament depolymerization"/>
    <property type="evidence" value="ECO:0007669"/>
    <property type="project" value="InterPro"/>
</dbReference>
<dbReference type="OrthoDB" id="10249245at2759"/>
<dbReference type="AlphaFoldDB" id="A0A0M8ZTK6"/>
<dbReference type="InterPro" id="IPR017904">
    <property type="entry name" value="ADF/Cofilin"/>
</dbReference>
<evidence type="ECO:0000259" key="3">
    <source>
        <dbReference type="PROSITE" id="PS51263"/>
    </source>
</evidence>
<dbReference type="STRING" id="166423.A0A0M8ZTK6"/>
<accession>A0A0M8ZTK6</accession>
<reference evidence="4 5" key="1">
    <citation type="submission" date="2015-07" db="EMBL/GenBank/DDBJ databases">
        <title>The genome of Melipona quadrifasciata.</title>
        <authorList>
            <person name="Pan H."/>
            <person name="Kapheim K."/>
        </authorList>
    </citation>
    <scope>NUCLEOTIDE SEQUENCE [LARGE SCALE GENOMIC DNA]</scope>
    <source>
        <strain evidence="4">0111107301</strain>
        <tissue evidence="4">Whole body</tissue>
    </source>
</reference>
<dbReference type="SMART" id="SM00102">
    <property type="entry name" value="ADF"/>
    <property type="match status" value="1"/>
</dbReference>
<dbReference type="Gene3D" id="3.40.20.10">
    <property type="entry name" value="Severin"/>
    <property type="match status" value="1"/>
</dbReference>
<proteinExistence type="inferred from homology"/>
<dbReference type="Proteomes" id="UP000053105">
    <property type="component" value="Unassembled WGS sequence"/>
</dbReference>
<dbReference type="EMBL" id="KQ435850">
    <property type="protein sequence ID" value="KOX70865.1"/>
    <property type="molecule type" value="Genomic_DNA"/>
</dbReference>
<feature type="domain" description="ADF-H" evidence="3">
    <location>
        <begin position="43"/>
        <end position="182"/>
    </location>
</feature>
<evidence type="ECO:0000313" key="5">
    <source>
        <dbReference type="Proteomes" id="UP000053105"/>
    </source>
</evidence>
<dbReference type="FunFam" id="3.40.20.10:FF:000044">
    <property type="entry name" value="Cofilin/actin-depolymerizing factor homolog"/>
    <property type="match status" value="1"/>
</dbReference>
<dbReference type="GO" id="GO:0015629">
    <property type="term" value="C:actin cytoskeleton"/>
    <property type="evidence" value="ECO:0007669"/>
    <property type="project" value="InterPro"/>
</dbReference>
<gene>
    <name evidence="4" type="ORF">WN51_03292</name>
</gene>
<dbReference type="CDD" id="cd11286">
    <property type="entry name" value="ADF_cofilin_like"/>
    <property type="match status" value="1"/>
</dbReference>
<dbReference type="SUPFAM" id="SSF55753">
    <property type="entry name" value="Actin depolymerizing proteins"/>
    <property type="match status" value="1"/>
</dbReference>
<comment type="similarity">
    <text evidence="1">Belongs to the actin-binding proteins ADF family.</text>
</comment>
<dbReference type="InterPro" id="IPR002108">
    <property type="entry name" value="ADF-H"/>
</dbReference>
<evidence type="ECO:0000256" key="2">
    <source>
        <dbReference type="ARBA" id="ARBA00023203"/>
    </source>
</evidence>
<dbReference type="Pfam" id="PF00241">
    <property type="entry name" value="Cofilin_ADF"/>
    <property type="match status" value="1"/>
</dbReference>
<name>A0A0M8ZTK6_9HYME</name>
<dbReference type="GO" id="GO:0003779">
    <property type="term" value="F:actin binding"/>
    <property type="evidence" value="ECO:0007669"/>
    <property type="project" value="UniProtKB-KW"/>
</dbReference>
<organism evidence="4 5">
    <name type="scientific">Melipona quadrifasciata</name>
    <dbReference type="NCBI Taxonomy" id="166423"/>
    <lineage>
        <taxon>Eukaryota</taxon>
        <taxon>Metazoa</taxon>
        <taxon>Ecdysozoa</taxon>
        <taxon>Arthropoda</taxon>
        <taxon>Hexapoda</taxon>
        <taxon>Insecta</taxon>
        <taxon>Pterygota</taxon>
        <taxon>Neoptera</taxon>
        <taxon>Endopterygota</taxon>
        <taxon>Hymenoptera</taxon>
        <taxon>Apocrita</taxon>
        <taxon>Aculeata</taxon>
        <taxon>Apoidea</taxon>
        <taxon>Anthophila</taxon>
        <taxon>Apidae</taxon>
        <taxon>Melipona</taxon>
    </lineage>
</organism>
<dbReference type="PROSITE" id="PS51263">
    <property type="entry name" value="ADF_H"/>
    <property type="match status" value="1"/>
</dbReference>
<evidence type="ECO:0000313" key="4">
    <source>
        <dbReference type="EMBL" id="KOX70865.1"/>
    </source>
</evidence>
<sequence length="187" mass="21107">MVNITLCMHPTSKKCQQSFGNRYTAYFVVMAEADAPVAISASGVTVADVCKTTYEEIKKDKKHRYVIFYIKDEKQIDVEVIGPRDAAYDAFLEDLQKGGSGECRYGLFDFEYTHQCQGTSEASKKQKLFLMSWCPDTAKVKKKMLYSSSFDALKKSLVGVQKYIQATDLSEASEEAVEEKLRATDRN</sequence>
<dbReference type="InterPro" id="IPR029006">
    <property type="entry name" value="ADF-H/Gelsolin-like_dom_sf"/>
</dbReference>
<dbReference type="PANTHER" id="PTHR11913">
    <property type="entry name" value="COFILIN-RELATED"/>
    <property type="match status" value="1"/>
</dbReference>